<dbReference type="Pfam" id="PF00580">
    <property type="entry name" value="UvrD-helicase"/>
    <property type="match status" value="1"/>
</dbReference>
<keyword evidence="5 11" id="KW-0067">ATP-binding</keyword>
<dbReference type="InterPro" id="IPR013986">
    <property type="entry name" value="DExx_box_DNA_helicase_dom_sf"/>
</dbReference>
<dbReference type="EMBL" id="JBHLVO010000007">
    <property type="protein sequence ID" value="MFC0271899.1"/>
    <property type="molecule type" value="Genomic_DNA"/>
</dbReference>
<dbReference type="InterPro" id="IPR014016">
    <property type="entry name" value="UvrD-like_ATP-bd"/>
</dbReference>
<dbReference type="Proteomes" id="UP001589854">
    <property type="component" value="Unassembled WGS sequence"/>
</dbReference>
<keyword evidence="15" id="KW-1185">Reference proteome</keyword>
<feature type="domain" description="UvrD-like helicase C-terminal" evidence="13">
    <location>
        <begin position="416"/>
        <end position="683"/>
    </location>
</feature>
<feature type="binding site" evidence="11">
    <location>
        <begin position="157"/>
        <end position="164"/>
    </location>
    <ligand>
        <name>ATP</name>
        <dbReference type="ChEBI" id="CHEBI:30616"/>
    </ligand>
</feature>
<dbReference type="PANTHER" id="PTHR11070:SF2">
    <property type="entry name" value="ATP-DEPENDENT DNA HELICASE SRS2"/>
    <property type="match status" value="1"/>
</dbReference>
<evidence type="ECO:0000259" key="13">
    <source>
        <dbReference type="PROSITE" id="PS51217"/>
    </source>
</evidence>
<keyword evidence="4 11" id="KW-0347">Helicase</keyword>
<dbReference type="GO" id="GO:0004386">
    <property type="term" value="F:helicase activity"/>
    <property type="evidence" value="ECO:0007669"/>
    <property type="project" value="UniProtKB-KW"/>
</dbReference>
<evidence type="ECO:0000256" key="10">
    <source>
        <dbReference type="ARBA" id="ARBA00048988"/>
    </source>
</evidence>
<sequence length="757" mass="86959">MNCAKHLEKLIFLSTLPRESYQRIYEASLAGNVLCACCQEPVKLYLGLRTKPYFYHSIQNSDLECETYCEKLIPKEKGSEPETIYEEKNGFRIPKSRKIDSDQIETETNWRLPMPSRILTPFSPPHHKHSAFVGGLPLDAEQEMAVKETDGPLLVLAGAGSGKTRVLTTRALYMIQEKNIDPKSMMLVTFTTKAAREMQDRIHLQAKSANLPVSNLVSGTFHSIFYKILIHADRERYSGDKLLKWDWQKEQYLRSSCRELGIDEKEFAFDQAIQQIGLWKNTLQTPDSVKTTDKWEEQVLTLYKRYEQQKQQNKQFDFDDMLVQCYEMLKGNENLLQQYQRRFHYFLIDEFQDINPVQYELIRLLSSHSNNLCVVGDDDQSIYGFRGSEPSFILNFKKDYPTAKVVTLSENYRSDHTIVSTANHVISKNKERLSKKMTAQYGSDLAPLFFFPFDEEEEATLILNDIQEKIRDGAAPRDFTILYRTHSAGRAVLERFVSSSIPFVIEQGQVSFYEKKMVKSLLAYLRLSVNPDDVSAIGDLIRALFLKQSVLNDLKAFSVLHDCTLLEALLKLQNLQHFQLAKLKKVVPRVHTLQTLQPLLAIATIEKELGFSDYLKKQGNEGNTIEKGSDDIKDLKVMANKFTSVREFLQHVDHMIATQSALRKSRETSTEAVQLMTIHRSKGLEFTNVYIIGAVDGSLPHEFSLDSLRKGDPAFVEEERRLLYVAMTRARKGLSISIPYQRRGRKAVASRFVKALM</sequence>
<evidence type="ECO:0000256" key="8">
    <source>
        <dbReference type="ARBA" id="ARBA00034617"/>
    </source>
</evidence>
<keyword evidence="7" id="KW-0413">Isomerase</keyword>
<dbReference type="EC" id="5.6.2.4" evidence="9"/>
<protein>
    <recommendedName>
        <fullName evidence="9">DNA 3'-5' helicase</fullName>
        <ecNumber evidence="9">5.6.2.4</ecNumber>
    </recommendedName>
</protein>
<evidence type="ECO:0000256" key="4">
    <source>
        <dbReference type="ARBA" id="ARBA00022806"/>
    </source>
</evidence>
<comment type="catalytic activity">
    <reaction evidence="10">
        <text>ATP + H2O = ADP + phosphate + H(+)</text>
        <dbReference type="Rhea" id="RHEA:13065"/>
        <dbReference type="ChEBI" id="CHEBI:15377"/>
        <dbReference type="ChEBI" id="CHEBI:15378"/>
        <dbReference type="ChEBI" id="CHEBI:30616"/>
        <dbReference type="ChEBI" id="CHEBI:43474"/>
        <dbReference type="ChEBI" id="CHEBI:456216"/>
        <dbReference type="EC" id="5.6.2.4"/>
    </reaction>
</comment>
<evidence type="ECO:0000259" key="12">
    <source>
        <dbReference type="PROSITE" id="PS51198"/>
    </source>
</evidence>
<evidence type="ECO:0000313" key="14">
    <source>
        <dbReference type="EMBL" id="MFC0271899.1"/>
    </source>
</evidence>
<evidence type="ECO:0000256" key="5">
    <source>
        <dbReference type="ARBA" id="ARBA00022840"/>
    </source>
</evidence>
<dbReference type="InterPro" id="IPR027417">
    <property type="entry name" value="P-loop_NTPase"/>
</dbReference>
<evidence type="ECO:0000313" key="15">
    <source>
        <dbReference type="Proteomes" id="UP001589854"/>
    </source>
</evidence>
<name>A0ABV6GFD1_9BACI</name>
<dbReference type="Gene3D" id="3.40.50.300">
    <property type="entry name" value="P-loop containing nucleotide triphosphate hydrolases"/>
    <property type="match status" value="2"/>
</dbReference>
<evidence type="ECO:0000256" key="2">
    <source>
        <dbReference type="ARBA" id="ARBA00022741"/>
    </source>
</evidence>
<keyword evidence="2 11" id="KW-0547">Nucleotide-binding</keyword>
<keyword evidence="3 11" id="KW-0378">Hydrolase</keyword>
<dbReference type="GO" id="GO:0016787">
    <property type="term" value="F:hydrolase activity"/>
    <property type="evidence" value="ECO:0007669"/>
    <property type="project" value="UniProtKB-KW"/>
</dbReference>
<comment type="catalytic activity">
    <reaction evidence="8">
        <text>Couples ATP hydrolysis with the unwinding of duplex DNA by translocating in the 3'-5' direction.</text>
        <dbReference type="EC" id="5.6.2.4"/>
    </reaction>
</comment>
<dbReference type="SUPFAM" id="SSF52540">
    <property type="entry name" value="P-loop containing nucleoside triphosphate hydrolases"/>
    <property type="match status" value="1"/>
</dbReference>
<evidence type="ECO:0000256" key="6">
    <source>
        <dbReference type="ARBA" id="ARBA00023125"/>
    </source>
</evidence>
<dbReference type="InterPro" id="IPR014017">
    <property type="entry name" value="DNA_helicase_UvrD-like_C"/>
</dbReference>
<proteinExistence type="inferred from homology"/>
<accession>A0ABV6GFD1</accession>
<evidence type="ECO:0000256" key="9">
    <source>
        <dbReference type="ARBA" id="ARBA00034808"/>
    </source>
</evidence>
<evidence type="ECO:0000256" key="7">
    <source>
        <dbReference type="ARBA" id="ARBA00023235"/>
    </source>
</evidence>
<dbReference type="RefSeq" id="WP_378933642.1">
    <property type="nucleotide sequence ID" value="NZ_JBHLVO010000007.1"/>
</dbReference>
<evidence type="ECO:0000256" key="3">
    <source>
        <dbReference type="ARBA" id="ARBA00022801"/>
    </source>
</evidence>
<reference evidence="14 15" key="1">
    <citation type="submission" date="2024-09" db="EMBL/GenBank/DDBJ databases">
        <authorList>
            <person name="Sun Q."/>
            <person name="Mori K."/>
        </authorList>
    </citation>
    <scope>NUCLEOTIDE SEQUENCE [LARGE SCALE GENOMIC DNA]</scope>
    <source>
        <strain evidence="14 15">CCM 7228</strain>
    </source>
</reference>
<dbReference type="InterPro" id="IPR000212">
    <property type="entry name" value="DNA_helicase_UvrD/REP"/>
</dbReference>
<keyword evidence="6" id="KW-0238">DNA-binding</keyword>
<comment type="caution">
    <text evidence="14">The sequence shown here is derived from an EMBL/GenBank/DDBJ whole genome shotgun (WGS) entry which is preliminary data.</text>
</comment>
<organism evidence="14 15">
    <name type="scientific">Metabacillus herbersteinensis</name>
    <dbReference type="NCBI Taxonomy" id="283816"/>
    <lineage>
        <taxon>Bacteria</taxon>
        <taxon>Bacillati</taxon>
        <taxon>Bacillota</taxon>
        <taxon>Bacilli</taxon>
        <taxon>Bacillales</taxon>
        <taxon>Bacillaceae</taxon>
        <taxon>Metabacillus</taxon>
    </lineage>
</organism>
<dbReference type="Pfam" id="PF13361">
    <property type="entry name" value="UvrD_C"/>
    <property type="match status" value="1"/>
</dbReference>
<dbReference type="PANTHER" id="PTHR11070">
    <property type="entry name" value="UVRD / RECB / PCRA DNA HELICASE FAMILY MEMBER"/>
    <property type="match status" value="1"/>
</dbReference>
<comment type="similarity">
    <text evidence="1">Belongs to the helicase family. UvrD subfamily.</text>
</comment>
<evidence type="ECO:0000256" key="1">
    <source>
        <dbReference type="ARBA" id="ARBA00009922"/>
    </source>
</evidence>
<dbReference type="Gene3D" id="1.10.486.10">
    <property type="entry name" value="PCRA, domain 4"/>
    <property type="match status" value="1"/>
</dbReference>
<feature type="domain" description="UvrD-like helicase ATP-binding" evidence="12">
    <location>
        <begin position="136"/>
        <end position="415"/>
    </location>
</feature>
<evidence type="ECO:0000256" key="11">
    <source>
        <dbReference type="PROSITE-ProRule" id="PRU00560"/>
    </source>
</evidence>
<dbReference type="CDD" id="cd17932">
    <property type="entry name" value="DEXQc_UvrD"/>
    <property type="match status" value="1"/>
</dbReference>
<gene>
    <name evidence="14" type="ORF">ACFFIX_10595</name>
</gene>
<dbReference type="PROSITE" id="PS51198">
    <property type="entry name" value="UVRD_HELICASE_ATP_BIND"/>
    <property type="match status" value="1"/>
</dbReference>
<dbReference type="Gene3D" id="1.10.10.160">
    <property type="match status" value="1"/>
</dbReference>
<dbReference type="PROSITE" id="PS51217">
    <property type="entry name" value="UVRD_HELICASE_CTER"/>
    <property type="match status" value="1"/>
</dbReference>
<dbReference type="CDD" id="cd18807">
    <property type="entry name" value="SF1_C_UvrD"/>
    <property type="match status" value="1"/>
</dbReference>